<evidence type="ECO:0000259" key="8">
    <source>
        <dbReference type="PROSITE" id="PS51998"/>
    </source>
</evidence>
<name>A0AAD8IL76_9APIA</name>
<dbReference type="SUPFAM" id="SSF109715">
    <property type="entry name" value="DEK C-terminal domain"/>
    <property type="match status" value="3"/>
</dbReference>
<evidence type="ECO:0000256" key="4">
    <source>
        <dbReference type="ARBA" id="ARBA00023125"/>
    </source>
</evidence>
<organism evidence="9 10">
    <name type="scientific">Heracleum sosnowskyi</name>
    <dbReference type="NCBI Taxonomy" id="360622"/>
    <lineage>
        <taxon>Eukaryota</taxon>
        <taxon>Viridiplantae</taxon>
        <taxon>Streptophyta</taxon>
        <taxon>Embryophyta</taxon>
        <taxon>Tracheophyta</taxon>
        <taxon>Spermatophyta</taxon>
        <taxon>Magnoliopsida</taxon>
        <taxon>eudicotyledons</taxon>
        <taxon>Gunneridae</taxon>
        <taxon>Pentapetalae</taxon>
        <taxon>asterids</taxon>
        <taxon>campanulids</taxon>
        <taxon>Apiales</taxon>
        <taxon>Apiaceae</taxon>
        <taxon>Apioideae</taxon>
        <taxon>apioid superclade</taxon>
        <taxon>Tordylieae</taxon>
        <taxon>Tordyliinae</taxon>
        <taxon>Heracleum</taxon>
    </lineage>
</organism>
<feature type="domain" description="DEK-C" evidence="8">
    <location>
        <begin position="211"/>
        <end position="266"/>
    </location>
</feature>
<keyword evidence="3" id="KW-0805">Transcription regulation</keyword>
<evidence type="ECO:0000256" key="6">
    <source>
        <dbReference type="ARBA" id="ARBA00023242"/>
    </source>
</evidence>
<comment type="subcellular location">
    <subcellularLocation>
        <location evidence="1">Nucleus</location>
        <location evidence="1">Nucleolus</location>
    </subcellularLocation>
</comment>
<evidence type="ECO:0000256" key="5">
    <source>
        <dbReference type="ARBA" id="ARBA00023163"/>
    </source>
</evidence>
<feature type="region of interest" description="Disordered" evidence="7">
    <location>
        <begin position="93"/>
        <end position="133"/>
    </location>
</feature>
<evidence type="ECO:0000256" key="7">
    <source>
        <dbReference type="SAM" id="MobiDB-lite"/>
    </source>
</evidence>
<keyword evidence="10" id="KW-1185">Reference proteome</keyword>
<dbReference type="GO" id="GO:0042393">
    <property type="term" value="F:histone binding"/>
    <property type="evidence" value="ECO:0007669"/>
    <property type="project" value="TreeGrafter"/>
</dbReference>
<comment type="caution">
    <text evidence="9">The sequence shown here is derived from an EMBL/GenBank/DDBJ whole genome shotgun (WGS) entry which is preliminary data.</text>
</comment>
<dbReference type="FunFam" id="1.10.10.60:FF:000220">
    <property type="entry name" value="DEK domain-containing chromatin associated protein"/>
    <property type="match status" value="1"/>
</dbReference>
<dbReference type="GO" id="GO:0006325">
    <property type="term" value="P:chromatin organization"/>
    <property type="evidence" value="ECO:0007669"/>
    <property type="project" value="UniProtKB-KW"/>
</dbReference>
<dbReference type="GO" id="GO:0003677">
    <property type="term" value="F:DNA binding"/>
    <property type="evidence" value="ECO:0007669"/>
    <property type="project" value="UniProtKB-KW"/>
</dbReference>
<keyword evidence="5" id="KW-0804">Transcription</keyword>
<dbReference type="InterPro" id="IPR044198">
    <property type="entry name" value="DEK"/>
</dbReference>
<dbReference type="PANTHER" id="PTHR13468:SF22">
    <property type="entry name" value="DEK DOMAIN-CONTAINING CHROMATIN-ASSOCIATED PROTEIN 3"/>
    <property type="match status" value="1"/>
</dbReference>
<evidence type="ECO:0000256" key="2">
    <source>
        <dbReference type="ARBA" id="ARBA00022853"/>
    </source>
</evidence>
<dbReference type="GO" id="GO:0005730">
    <property type="term" value="C:nucleolus"/>
    <property type="evidence" value="ECO:0007669"/>
    <property type="project" value="UniProtKB-SubCell"/>
</dbReference>
<feature type="compositionally biased region" description="Basic and acidic residues" evidence="7">
    <location>
        <begin position="19"/>
        <end position="36"/>
    </location>
</feature>
<keyword evidence="2" id="KW-0156">Chromatin regulator</keyword>
<dbReference type="Proteomes" id="UP001237642">
    <property type="component" value="Unassembled WGS sequence"/>
</dbReference>
<sequence length="331" mass="37394">MGKDPEKTVSKRKCRKEKPKVAEENTKSNKTVEKKKNTPASDHPVCDVERLVTSIEKDSGKELHIEKGCGTALKDIPNDLIYCKEATKKRKRVTEAVEEKSPIPKKSTSKDIAGKKVLRGKEKKPKGEKLKPSDTELKNATCELLKEVDCNTATITDILKLLVKRFNTDLVPRKSTIRRIIMDEIKAKGEKLKPSDTELKNATCELLKELKPSDTELKNATCELLKEVDCKTATITDILKLLVKRFNTDLVPRISTITRIIMDEIKAKGEKLKPSDAELKNATCELLKEVDCKTATITDILKLLVKRFNTDLVPRKSTVRRIILDELTKMF</sequence>
<feature type="domain" description="DEK-C" evidence="8">
    <location>
        <begin position="273"/>
        <end position="328"/>
    </location>
</feature>
<dbReference type="EMBL" id="JAUIZM010000004">
    <property type="protein sequence ID" value="KAK1386427.1"/>
    <property type="molecule type" value="Genomic_DNA"/>
</dbReference>
<evidence type="ECO:0000256" key="1">
    <source>
        <dbReference type="ARBA" id="ARBA00004604"/>
    </source>
</evidence>
<gene>
    <name evidence="9" type="ORF">POM88_014605</name>
</gene>
<dbReference type="AlphaFoldDB" id="A0AAD8IL76"/>
<reference evidence="9" key="2">
    <citation type="submission" date="2023-05" db="EMBL/GenBank/DDBJ databases">
        <authorList>
            <person name="Schelkunov M.I."/>
        </authorList>
    </citation>
    <scope>NUCLEOTIDE SEQUENCE</scope>
    <source>
        <strain evidence="9">Hsosn_3</strain>
        <tissue evidence="9">Leaf</tissue>
    </source>
</reference>
<dbReference type="InterPro" id="IPR014876">
    <property type="entry name" value="DEK_C"/>
</dbReference>
<dbReference type="GO" id="GO:2000779">
    <property type="term" value="P:regulation of double-strand break repair"/>
    <property type="evidence" value="ECO:0007669"/>
    <property type="project" value="TreeGrafter"/>
</dbReference>
<keyword evidence="6" id="KW-0539">Nucleus</keyword>
<accession>A0AAD8IL76</accession>
<reference evidence="9" key="1">
    <citation type="submission" date="2023-02" db="EMBL/GenBank/DDBJ databases">
        <title>Genome of toxic invasive species Heracleum sosnowskyi carries increased number of genes despite the absence of recent whole-genome duplications.</title>
        <authorList>
            <person name="Schelkunov M."/>
            <person name="Shtratnikova V."/>
            <person name="Makarenko M."/>
            <person name="Klepikova A."/>
            <person name="Omelchenko D."/>
            <person name="Novikova G."/>
            <person name="Obukhova E."/>
            <person name="Bogdanov V."/>
            <person name="Penin A."/>
            <person name="Logacheva M."/>
        </authorList>
    </citation>
    <scope>NUCLEOTIDE SEQUENCE</scope>
    <source>
        <strain evidence="9">Hsosn_3</strain>
        <tissue evidence="9">Leaf</tissue>
    </source>
</reference>
<evidence type="ECO:0000313" key="10">
    <source>
        <dbReference type="Proteomes" id="UP001237642"/>
    </source>
</evidence>
<dbReference type="PROSITE" id="PS51998">
    <property type="entry name" value="DEK_C"/>
    <property type="match status" value="3"/>
</dbReference>
<proteinExistence type="predicted"/>
<feature type="region of interest" description="Disordered" evidence="7">
    <location>
        <begin position="1"/>
        <end position="45"/>
    </location>
</feature>
<dbReference type="Gene3D" id="1.10.10.60">
    <property type="entry name" value="Homeodomain-like"/>
    <property type="match status" value="3"/>
</dbReference>
<protein>
    <recommendedName>
        <fullName evidence="8">DEK-C domain-containing protein</fullName>
    </recommendedName>
</protein>
<keyword evidence="4" id="KW-0238">DNA-binding</keyword>
<dbReference type="PANTHER" id="PTHR13468">
    <property type="entry name" value="DEK PROTEIN"/>
    <property type="match status" value="1"/>
</dbReference>
<dbReference type="Pfam" id="PF08766">
    <property type="entry name" value="DEK_C"/>
    <property type="match status" value="3"/>
</dbReference>
<feature type="compositionally biased region" description="Basic and acidic residues" evidence="7">
    <location>
        <begin position="93"/>
        <end position="114"/>
    </location>
</feature>
<evidence type="ECO:0000313" key="9">
    <source>
        <dbReference type="EMBL" id="KAK1386427.1"/>
    </source>
</evidence>
<feature type="domain" description="DEK-C" evidence="8">
    <location>
        <begin position="131"/>
        <end position="186"/>
    </location>
</feature>
<evidence type="ECO:0000256" key="3">
    <source>
        <dbReference type="ARBA" id="ARBA00023015"/>
    </source>
</evidence>